<accession>A0A0F9D5L8</accession>
<evidence type="ECO:0000313" key="1">
    <source>
        <dbReference type="EMBL" id="KKL07368.1"/>
    </source>
</evidence>
<dbReference type="EMBL" id="LAZR01043320">
    <property type="protein sequence ID" value="KKL07368.1"/>
    <property type="molecule type" value="Genomic_DNA"/>
</dbReference>
<gene>
    <name evidence="1" type="ORF">LCGC14_2586730</name>
</gene>
<name>A0A0F9D5L8_9ZZZZ</name>
<organism evidence="1">
    <name type="scientific">marine sediment metagenome</name>
    <dbReference type="NCBI Taxonomy" id="412755"/>
    <lineage>
        <taxon>unclassified sequences</taxon>
        <taxon>metagenomes</taxon>
        <taxon>ecological metagenomes</taxon>
    </lineage>
</organism>
<reference evidence="1" key="1">
    <citation type="journal article" date="2015" name="Nature">
        <title>Complex archaea that bridge the gap between prokaryotes and eukaryotes.</title>
        <authorList>
            <person name="Spang A."/>
            <person name="Saw J.H."/>
            <person name="Jorgensen S.L."/>
            <person name="Zaremba-Niedzwiedzka K."/>
            <person name="Martijn J."/>
            <person name="Lind A.E."/>
            <person name="van Eijk R."/>
            <person name="Schleper C."/>
            <person name="Guy L."/>
            <person name="Ettema T.J."/>
        </authorList>
    </citation>
    <scope>NUCLEOTIDE SEQUENCE</scope>
</reference>
<proteinExistence type="predicted"/>
<dbReference type="AlphaFoldDB" id="A0A0F9D5L8"/>
<sequence length="128" mass="14053">MSTISNIILDKGGSNSMTVYTVIVEHVLNKLLTSITPPTGTANKAAGPKATKIVDLLRIEERFAITGHITESDVSAIQSLFKAGGTFKMEYDGDDLTVNIQKLSIRKDNKREDDHRDIMFTCIKGVNI</sequence>
<protein>
    <submittedName>
        <fullName evidence="1">Uncharacterized protein</fullName>
    </submittedName>
</protein>
<comment type="caution">
    <text evidence="1">The sequence shown here is derived from an EMBL/GenBank/DDBJ whole genome shotgun (WGS) entry which is preliminary data.</text>
</comment>